<feature type="DNA-binding region" description="HMG box" evidence="2">
    <location>
        <begin position="337"/>
        <end position="406"/>
    </location>
</feature>
<feature type="DNA-binding region" description="HMG box" evidence="2">
    <location>
        <begin position="441"/>
        <end position="513"/>
    </location>
</feature>
<dbReference type="Pfam" id="PF09011">
    <property type="entry name" value="HMG_box_2"/>
    <property type="match status" value="1"/>
</dbReference>
<accession>A0AAW0E5H1</accession>
<feature type="compositionally biased region" description="Pro residues" evidence="3">
    <location>
        <begin position="224"/>
        <end position="233"/>
    </location>
</feature>
<feature type="compositionally biased region" description="Low complexity" evidence="3">
    <location>
        <begin position="234"/>
        <end position="244"/>
    </location>
</feature>
<evidence type="ECO:0000313" key="6">
    <source>
        <dbReference type="Proteomes" id="UP001383192"/>
    </source>
</evidence>
<reference evidence="5 6" key="1">
    <citation type="submission" date="2024-01" db="EMBL/GenBank/DDBJ databases">
        <title>A draft genome for a cacao thread blight-causing isolate of Paramarasmius palmivorus.</title>
        <authorList>
            <person name="Baruah I.K."/>
            <person name="Bukari Y."/>
            <person name="Amoako-Attah I."/>
            <person name="Meinhardt L.W."/>
            <person name="Bailey B.A."/>
            <person name="Cohen S.P."/>
        </authorList>
    </citation>
    <scope>NUCLEOTIDE SEQUENCE [LARGE SCALE GENOMIC DNA]</scope>
    <source>
        <strain evidence="5 6">GH-12</strain>
    </source>
</reference>
<dbReference type="AlphaFoldDB" id="A0AAW0E5H1"/>
<dbReference type="PANTHER" id="PTHR48112:SF22">
    <property type="entry name" value="MITOCHONDRIAL TRANSCRIPTION FACTOR A, ISOFORM B"/>
    <property type="match status" value="1"/>
</dbReference>
<sequence>MPSLAQHKMSHDFTFPSTTIVANNDDQMLFGPLDMDDVQISSTWDEPKSTWDESKQSWDEPKSFAFPSLNYDYTNSPSYQLESLTMSSPTDSYSGSPGFFDVHENALFNNWININEAENNHNQMQIPSPATTVPIPISSSSVSASSSTSETHSPFFFGSDHSHFPQEHGLSPGEFAALHPLPASFDEPQHYERQRSDSITSISPADISSVHTPEWVSGLFDLPASPPSHPTPPTRSTLRRSPLSFDRDHTQRVRVPSRPSLVSSHSHVLSSSAPVGSRGASSMASRRAESVSLHDDRDATVRRRRKLSSPPAAEEARGDKDKSNANEVPLKSALKPPKLAPSAWQLYFTDWIQRQQQLNTRKLNVAQAAKEAGQEYASLSAEEKEPYKRRSLAMKGAREREHAAYMRTLTPEDIKRENAFRAAQRKAGKSRKSNIKDPNAPKKPLSAYFMFLQKIRSDPRLVKEVFGDETETTKQSVLAAARWRSMTDEERKPFLAQAEHEKMEYETARRLYEEGTTPYGSSISFSILPGSPIFTSHIKLESESESDGDSSRHRN</sequence>
<evidence type="ECO:0000313" key="5">
    <source>
        <dbReference type="EMBL" id="KAK7060378.1"/>
    </source>
</evidence>
<dbReference type="SUPFAM" id="SSF47095">
    <property type="entry name" value="HMG-box"/>
    <property type="match status" value="2"/>
</dbReference>
<dbReference type="Pfam" id="PF00505">
    <property type="entry name" value="HMG_box"/>
    <property type="match status" value="1"/>
</dbReference>
<dbReference type="Proteomes" id="UP001383192">
    <property type="component" value="Unassembled WGS sequence"/>
</dbReference>
<feature type="compositionally biased region" description="Basic and acidic residues" evidence="3">
    <location>
        <begin position="314"/>
        <end position="324"/>
    </location>
</feature>
<organism evidence="5 6">
    <name type="scientific">Paramarasmius palmivorus</name>
    <dbReference type="NCBI Taxonomy" id="297713"/>
    <lineage>
        <taxon>Eukaryota</taxon>
        <taxon>Fungi</taxon>
        <taxon>Dikarya</taxon>
        <taxon>Basidiomycota</taxon>
        <taxon>Agaricomycotina</taxon>
        <taxon>Agaricomycetes</taxon>
        <taxon>Agaricomycetidae</taxon>
        <taxon>Agaricales</taxon>
        <taxon>Marasmiineae</taxon>
        <taxon>Marasmiaceae</taxon>
        <taxon>Paramarasmius</taxon>
    </lineage>
</organism>
<proteinExistence type="predicted"/>
<feature type="region of interest" description="Disordered" evidence="3">
    <location>
        <begin position="221"/>
        <end position="334"/>
    </location>
</feature>
<feature type="domain" description="HMG box" evidence="4">
    <location>
        <begin position="441"/>
        <end position="513"/>
    </location>
</feature>
<dbReference type="GO" id="GO:0003677">
    <property type="term" value="F:DNA binding"/>
    <property type="evidence" value="ECO:0007669"/>
    <property type="project" value="UniProtKB-UniRule"/>
</dbReference>
<feature type="compositionally biased region" description="Basic and acidic residues" evidence="3">
    <location>
        <begin position="286"/>
        <end position="301"/>
    </location>
</feature>
<evidence type="ECO:0000256" key="3">
    <source>
        <dbReference type="SAM" id="MobiDB-lite"/>
    </source>
</evidence>
<dbReference type="PANTHER" id="PTHR48112">
    <property type="entry name" value="HIGH MOBILITY GROUP PROTEIN DSP1"/>
    <property type="match status" value="1"/>
</dbReference>
<keyword evidence="6" id="KW-1185">Reference proteome</keyword>
<dbReference type="Gene3D" id="1.10.30.10">
    <property type="entry name" value="High mobility group box domain"/>
    <property type="match status" value="2"/>
</dbReference>
<dbReference type="InterPro" id="IPR050342">
    <property type="entry name" value="HMGB"/>
</dbReference>
<dbReference type="SMART" id="SM00398">
    <property type="entry name" value="HMG"/>
    <property type="match status" value="2"/>
</dbReference>
<dbReference type="InterPro" id="IPR036910">
    <property type="entry name" value="HMG_box_dom_sf"/>
</dbReference>
<evidence type="ECO:0000259" key="4">
    <source>
        <dbReference type="PROSITE" id="PS50118"/>
    </source>
</evidence>
<dbReference type="InterPro" id="IPR009071">
    <property type="entry name" value="HMG_box_dom"/>
</dbReference>
<gene>
    <name evidence="5" type="ORF">VNI00_001143</name>
</gene>
<name>A0AAW0E5H1_9AGAR</name>
<dbReference type="GO" id="GO:0005634">
    <property type="term" value="C:nucleus"/>
    <property type="evidence" value="ECO:0007669"/>
    <property type="project" value="UniProtKB-UniRule"/>
</dbReference>
<comment type="caution">
    <text evidence="5">The sequence shown here is derived from an EMBL/GenBank/DDBJ whole genome shotgun (WGS) entry which is preliminary data.</text>
</comment>
<evidence type="ECO:0000256" key="2">
    <source>
        <dbReference type="PROSITE-ProRule" id="PRU00267"/>
    </source>
</evidence>
<dbReference type="PROSITE" id="PS50118">
    <property type="entry name" value="HMG_BOX_2"/>
    <property type="match status" value="2"/>
</dbReference>
<dbReference type="EMBL" id="JAYKXP010000003">
    <property type="protein sequence ID" value="KAK7060378.1"/>
    <property type="molecule type" value="Genomic_DNA"/>
</dbReference>
<keyword evidence="1 2" id="KW-0238">DNA-binding</keyword>
<evidence type="ECO:0000256" key="1">
    <source>
        <dbReference type="ARBA" id="ARBA00023125"/>
    </source>
</evidence>
<feature type="domain" description="HMG box" evidence="4">
    <location>
        <begin position="337"/>
        <end position="406"/>
    </location>
</feature>
<protein>
    <recommendedName>
        <fullName evidence="4">HMG box domain-containing protein</fullName>
    </recommendedName>
</protein>
<feature type="compositionally biased region" description="Low complexity" evidence="3">
    <location>
        <begin position="253"/>
        <end position="285"/>
    </location>
</feature>
<keyword evidence="2" id="KW-0539">Nucleus</keyword>